<keyword evidence="2" id="KW-1185">Reference proteome</keyword>
<protein>
    <submittedName>
        <fullName evidence="1">Uncharacterized protein</fullName>
    </submittedName>
</protein>
<evidence type="ECO:0000313" key="1">
    <source>
        <dbReference type="EMBL" id="KAH3852268.1"/>
    </source>
</evidence>
<dbReference type="AlphaFoldDB" id="A0A9D4R2Y6"/>
<dbReference type="EMBL" id="JAIWYP010000003">
    <property type="protein sequence ID" value="KAH3852268.1"/>
    <property type="molecule type" value="Genomic_DNA"/>
</dbReference>
<reference evidence="1" key="1">
    <citation type="journal article" date="2019" name="bioRxiv">
        <title>The Genome of the Zebra Mussel, Dreissena polymorpha: A Resource for Invasive Species Research.</title>
        <authorList>
            <person name="McCartney M.A."/>
            <person name="Auch B."/>
            <person name="Kono T."/>
            <person name="Mallez S."/>
            <person name="Zhang Y."/>
            <person name="Obille A."/>
            <person name="Becker A."/>
            <person name="Abrahante J.E."/>
            <person name="Garbe J."/>
            <person name="Badalamenti J.P."/>
            <person name="Herman A."/>
            <person name="Mangelson H."/>
            <person name="Liachko I."/>
            <person name="Sullivan S."/>
            <person name="Sone E.D."/>
            <person name="Koren S."/>
            <person name="Silverstein K.A.T."/>
            <person name="Beckman K.B."/>
            <person name="Gohl D.M."/>
        </authorList>
    </citation>
    <scope>NUCLEOTIDE SEQUENCE</scope>
    <source>
        <strain evidence="1">Duluth1</strain>
        <tissue evidence="1">Whole animal</tissue>
    </source>
</reference>
<name>A0A9D4R2Y6_DREPO</name>
<gene>
    <name evidence="1" type="ORF">DPMN_094771</name>
</gene>
<organism evidence="1 2">
    <name type="scientific">Dreissena polymorpha</name>
    <name type="common">Zebra mussel</name>
    <name type="synonym">Mytilus polymorpha</name>
    <dbReference type="NCBI Taxonomy" id="45954"/>
    <lineage>
        <taxon>Eukaryota</taxon>
        <taxon>Metazoa</taxon>
        <taxon>Spiralia</taxon>
        <taxon>Lophotrochozoa</taxon>
        <taxon>Mollusca</taxon>
        <taxon>Bivalvia</taxon>
        <taxon>Autobranchia</taxon>
        <taxon>Heteroconchia</taxon>
        <taxon>Euheterodonta</taxon>
        <taxon>Imparidentia</taxon>
        <taxon>Neoheterodontei</taxon>
        <taxon>Myida</taxon>
        <taxon>Dreissenoidea</taxon>
        <taxon>Dreissenidae</taxon>
        <taxon>Dreissena</taxon>
    </lineage>
</organism>
<evidence type="ECO:0000313" key="2">
    <source>
        <dbReference type="Proteomes" id="UP000828390"/>
    </source>
</evidence>
<reference evidence="1" key="2">
    <citation type="submission" date="2020-11" db="EMBL/GenBank/DDBJ databases">
        <authorList>
            <person name="McCartney M.A."/>
            <person name="Auch B."/>
            <person name="Kono T."/>
            <person name="Mallez S."/>
            <person name="Becker A."/>
            <person name="Gohl D.M."/>
            <person name="Silverstein K.A.T."/>
            <person name="Koren S."/>
            <person name="Bechman K.B."/>
            <person name="Herman A."/>
            <person name="Abrahante J.E."/>
            <person name="Garbe J."/>
        </authorList>
    </citation>
    <scope>NUCLEOTIDE SEQUENCE</scope>
    <source>
        <strain evidence="1">Duluth1</strain>
        <tissue evidence="1">Whole animal</tissue>
    </source>
</reference>
<sequence>MQTYAWGECRTCHGLHIFVRLSGHDRARDATLASILWLQRERGGDKTETAVENVVGFLYCPS</sequence>
<dbReference type="Proteomes" id="UP000828390">
    <property type="component" value="Unassembled WGS sequence"/>
</dbReference>
<comment type="caution">
    <text evidence="1">The sequence shown here is derived from an EMBL/GenBank/DDBJ whole genome shotgun (WGS) entry which is preliminary data.</text>
</comment>
<accession>A0A9D4R2Y6</accession>
<proteinExistence type="predicted"/>